<name>A0A0D0DG85_9AGAM</name>
<dbReference type="HOGENOM" id="CLU_2564692_0_0_1"/>
<feature type="signal peptide" evidence="1">
    <location>
        <begin position="1"/>
        <end position="17"/>
    </location>
</feature>
<dbReference type="InParanoid" id="A0A0D0DG85"/>
<dbReference type="Proteomes" id="UP000054538">
    <property type="component" value="Unassembled WGS sequence"/>
</dbReference>
<feature type="non-terminal residue" evidence="2">
    <location>
        <position position="1"/>
    </location>
</feature>
<protein>
    <submittedName>
        <fullName evidence="2">Uncharacterized protein</fullName>
    </submittedName>
</protein>
<accession>A0A0D0DG85</accession>
<proteinExistence type="predicted"/>
<dbReference type="EMBL" id="KN826067">
    <property type="protein sequence ID" value="KIK80234.1"/>
    <property type="molecule type" value="Genomic_DNA"/>
</dbReference>
<keyword evidence="3" id="KW-1185">Reference proteome</keyword>
<evidence type="ECO:0000313" key="3">
    <source>
        <dbReference type="Proteomes" id="UP000054538"/>
    </source>
</evidence>
<reference evidence="2 3" key="1">
    <citation type="submission" date="2014-04" db="EMBL/GenBank/DDBJ databases">
        <authorList>
            <consortium name="DOE Joint Genome Institute"/>
            <person name="Kuo A."/>
            <person name="Kohler A."/>
            <person name="Jargeat P."/>
            <person name="Nagy L.G."/>
            <person name="Floudas D."/>
            <person name="Copeland A."/>
            <person name="Barry K.W."/>
            <person name="Cichocki N."/>
            <person name="Veneault-Fourrey C."/>
            <person name="LaButti K."/>
            <person name="Lindquist E.A."/>
            <person name="Lipzen A."/>
            <person name="Lundell T."/>
            <person name="Morin E."/>
            <person name="Murat C."/>
            <person name="Sun H."/>
            <person name="Tunlid A."/>
            <person name="Henrissat B."/>
            <person name="Grigoriev I.V."/>
            <person name="Hibbett D.S."/>
            <person name="Martin F."/>
            <person name="Nordberg H.P."/>
            <person name="Cantor M.N."/>
            <person name="Hua S.X."/>
        </authorList>
    </citation>
    <scope>NUCLEOTIDE SEQUENCE [LARGE SCALE GENOMIC DNA]</scope>
    <source>
        <strain evidence="2 3">Ve08.2h10</strain>
    </source>
</reference>
<gene>
    <name evidence="2" type="ORF">PAXRUDRAFT_159177</name>
</gene>
<evidence type="ECO:0000313" key="2">
    <source>
        <dbReference type="EMBL" id="KIK80234.1"/>
    </source>
</evidence>
<sequence>VYLISLALIWNVCPGLAKHMADAMHNTTYDNHNTTPPQTHLPILPLHLPDIFKTAPCEQPADSPTQTPTKKTCVLLSPFTHR</sequence>
<reference evidence="3" key="2">
    <citation type="submission" date="2015-01" db="EMBL/GenBank/DDBJ databases">
        <title>Evolutionary Origins and Diversification of the Mycorrhizal Mutualists.</title>
        <authorList>
            <consortium name="DOE Joint Genome Institute"/>
            <consortium name="Mycorrhizal Genomics Consortium"/>
            <person name="Kohler A."/>
            <person name="Kuo A."/>
            <person name="Nagy L.G."/>
            <person name="Floudas D."/>
            <person name="Copeland A."/>
            <person name="Barry K.W."/>
            <person name="Cichocki N."/>
            <person name="Veneault-Fourrey C."/>
            <person name="LaButti K."/>
            <person name="Lindquist E.A."/>
            <person name="Lipzen A."/>
            <person name="Lundell T."/>
            <person name="Morin E."/>
            <person name="Murat C."/>
            <person name="Riley R."/>
            <person name="Ohm R."/>
            <person name="Sun H."/>
            <person name="Tunlid A."/>
            <person name="Henrissat B."/>
            <person name="Grigoriev I.V."/>
            <person name="Hibbett D.S."/>
            <person name="Martin F."/>
        </authorList>
    </citation>
    <scope>NUCLEOTIDE SEQUENCE [LARGE SCALE GENOMIC DNA]</scope>
    <source>
        <strain evidence="3">Ve08.2h10</strain>
    </source>
</reference>
<feature type="non-terminal residue" evidence="2">
    <location>
        <position position="82"/>
    </location>
</feature>
<organism evidence="2 3">
    <name type="scientific">Paxillus rubicundulus Ve08.2h10</name>
    <dbReference type="NCBI Taxonomy" id="930991"/>
    <lineage>
        <taxon>Eukaryota</taxon>
        <taxon>Fungi</taxon>
        <taxon>Dikarya</taxon>
        <taxon>Basidiomycota</taxon>
        <taxon>Agaricomycotina</taxon>
        <taxon>Agaricomycetes</taxon>
        <taxon>Agaricomycetidae</taxon>
        <taxon>Boletales</taxon>
        <taxon>Paxilineae</taxon>
        <taxon>Paxillaceae</taxon>
        <taxon>Paxillus</taxon>
    </lineage>
</organism>
<dbReference type="AlphaFoldDB" id="A0A0D0DG85"/>
<feature type="chain" id="PRO_5002225762" evidence="1">
    <location>
        <begin position="18"/>
        <end position="82"/>
    </location>
</feature>
<evidence type="ECO:0000256" key="1">
    <source>
        <dbReference type="SAM" id="SignalP"/>
    </source>
</evidence>
<keyword evidence="1" id="KW-0732">Signal</keyword>